<reference evidence="1" key="1">
    <citation type="submission" date="2018-02" db="EMBL/GenBank/DDBJ databases">
        <title>Rhizophora mucronata_Transcriptome.</title>
        <authorList>
            <person name="Meera S.P."/>
            <person name="Sreeshan A."/>
            <person name="Augustine A."/>
        </authorList>
    </citation>
    <scope>NUCLEOTIDE SEQUENCE</scope>
    <source>
        <tissue evidence="1">Leaf</tissue>
    </source>
</reference>
<dbReference type="AlphaFoldDB" id="A0A2P2M9Y9"/>
<name>A0A2P2M9Y9_RHIMU</name>
<accession>A0A2P2M9Y9</accession>
<evidence type="ECO:0000313" key="1">
    <source>
        <dbReference type="EMBL" id="MBX27038.1"/>
    </source>
</evidence>
<proteinExistence type="predicted"/>
<dbReference type="EMBL" id="GGEC01046554">
    <property type="protein sequence ID" value="MBX27038.1"/>
    <property type="molecule type" value="Transcribed_RNA"/>
</dbReference>
<organism evidence="1">
    <name type="scientific">Rhizophora mucronata</name>
    <name type="common">Asiatic mangrove</name>
    <dbReference type="NCBI Taxonomy" id="61149"/>
    <lineage>
        <taxon>Eukaryota</taxon>
        <taxon>Viridiplantae</taxon>
        <taxon>Streptophyta</taxon>
        <taxon>Embryophyta</taxon>
        <taxon>Tracheophyta</taxon>
        <taxon>Spermatophyta</taxon>
        <taxon>Magnoliopsida</taxon>
        <taxon>eudicotyledons</taxon>
        <taxon>Gunneridae</taxon>
        <taxon>Pentapetalae</taxon>
        <taxon>rosids</taxon>
        <taxon>fabids</taxon>
        <taxon>Malpighiales</taxon>
        <taxon>Rhizophoraceae</taxon>
        <taxon>Rhizophora</taxon>
    </lineage>
</organism>
<keyword evidence="1" id="KW-0378">Hydrolase</keyword>
<protein>
    <submittedName>
        <fullName evidence="1">Putative ATP-dependent helicase YprA isoform X2</fullName>
    </submittedName>
</protein>
<sequence length="87" mass="9960">MQETILFLHTSAAKNIHFPERGFFKQFKEFKISTNFSEFCSSIIRLLGVCKTLHTKAYGPPVSTQLSLKLSKSLFRLCPKSKFSVSR</sequence>
<keyword evidence="1" id="KW-0547">Nucleotide-binding</keyword>
<keyword evidence="1" id="KW-0067">ATP-binding</keyword>
<keyword evidence="1" id="KW-0347">Helicase</keyword>
<dbReference type="GO" id="GO:0004386">
    <property type="term" value="F:helicase activity"/>
    <property type="evidence" value="ECO:0007669"/>
    <property type="project" value="UniProtKB-KW"/>
</dbReference>